<dbReference type="PANTHER" id="PTHR13789:SF309">
    <property type="entry name" value="PUTATIVE (AFU_ORTHOLOGUE AFUA_6G14510)-RELATED"/>
    <property type="match status" value="1"/>
</dbReference>
<keyword evidence="6" id="KW-1185">Reference proteome</keyword>
<dbReference type="PANTHER" id="PTHR13789">
    <property type="entry name" value="MONOOXYGENASE"/>
    <property type="match status" value="1"/>
</dbReference>
<comment type="caution">
    <text evidence="5">The sequence shown here is derived from an EMBL/GenBank/DDBJ whole genome shotgun (WGS) entry which is preliminary data.</text>
</comment>
<dbReference type="EMBL" id="BAABHJ010000008">
    <property type="protein sequence ID" value="GAA4607841.1"/>
    <property type="molecule type" value="Genomic_DNA"/>
</dbReference>
<dbReference type="PRINTS" id="PR00420">
    <property type="entry name" value="RNGMNOXGNASE"/>
</dbReference>
<evidence type="ECO:0000313" key="6">
    <source>
        <dbReference type="Proteomes" id="UP001500212"/>
    </source>
</evidence>
<sequence length="388" mass="40263">MTSIVIAGGGVGGLTAALALGKAGFEVAVYEAHPVADADIGAFLTLASNGMVALAQLDAARPVAEAGFPLTALRLTDDTGAEIAVRPMGGHDDPLTRYRCLLRAELCAVLRSEALRRGIPIRHGKRLVAAAEDATGVTARFGDGGTARCDLLIGADGLNSTLRRLIDPAAAPRRYAGQRVFYGYAAEAPRAERPGTFEMVRGSEAAFGYAVSPGGTTYWFARVTGAELSAEEIAAGTAVRWRAELLPLLRRDATPAADIVAATGDRLMATNAHDLPAVGPWHTRRMLIIGDAAHAASPATGQGASMAMEDAVVLAKALRDAGTIDAALETYEGLRRPRTDANIAASARMTGARPVRAGSGSGGEASRSSPSGGDEDLLRLLDWTSRLP</sequence>
<keyword evidence="2 5" id="KW-0503">Monooxygenase</keyword>
<keyword evidence="1" id="KW-0560">Oxidoreductase</keyword>
<dbReference type="Proteomes" id="UP001500212">
    <property type="component" value="Unassembled WGS sequence"/>
</dbReference>
<dbReference type="RefSeq" id="WP_345353927.1">
    <property type="nucleotide sequence ID" value="NZ_BAABHJ010000008.1"/>
</dbReference>
<name>A0ABP8TJQ5_9ACTN</name>
<evidence type="ECO:0000256" key="2">
    <source>
        <dbReference type="ARBA" id="ARBA00023033"/>
    </source>
</evidence>
<dbReference type="InterPro" id="IPR036188">
    <property type="entry name" value="FAD/NAD-bd_sf"/>
</dbReference>
<evidence type="ECO:0000259" key="4">
    <source>
        <dbReference type="Pfam" id="PF01494"/>
    </source>
</evidence>
<feature type="region of interest" description="Disordered" evidence="3">
    <location>
        <begin position="346"/>
        <end position="388"/>
    </location>
</feature>
<organism evidence="5 6">
    <name type="scientific">Actinoallomurus liliacearum</name>
    <dbReference type="NCBI Taxonomy" id="1080073"/>
    <lineage>
        <taxon>Bacteria</taxon>
        <taxon>Bacillati</taxon>
        <taxon>Actinomycetota</taxon>
        <taxon>Actinomycetes</taxon>
        <taxon>Streptosporangiales</taxon>
        <taxon>Thermomonosporaceae</taxon>
        <taxon>Actinoallomurus</taxon>
    </lineage>
</organism>
<accession>A0ABP8TJQ5</accession>
<dbReference type="GO" id="GO:0004497">
    <property type="term" value="F:monooxygenase activity"/>
    <property type="evidence" value="ECO:0007669"/>
    <property type="project" value="UniProtKB-KW"/>
</dbReference>
<dbReference type="SUPFAM" id="SSF51905">
    <property type="entry name" value="FAD/NAD(P)-binding domain"/>
    <property type="match status" value="1"/>
</dbReference>
<dbReference type="Pfam" id="PF01494">
    <property type="entry name" value="FAD_binding_3"/>
    <property type="match status" value="1"/>
</dbReference>
<dbReference type="InterPro" id="IPR002938">
    <property type="entry name" value="FAD-bd"/>
</dbReference>
<proteinExistence type="predicted"/>
<evidence type="ECO:0000313" key="5">
    <source>
        <dbReference type="EMBL" id="GAA4607841.1"/>
    </source>
</evidence>
<feature type="domain" description="FAD-binding" evidence="4">
    <location>
        <begin position="2"/>
        <end position="343"/>
    </location>
</feature>
<dbReference type="Gene3D" id="3.50.50.60">
    <property type="entry name" value="FAD/NAD(P)-binding domain"/>
    <property type="match status" value="1"/>
</dbReference>
<reference evidence="6" key="1">
    <citation type="journal article" date="2019" name="Int. J. Syst. Evol. Microbiol.">
        <title>The Global Catalogue of Microorganisms (GCM) 10K type strain sequencing project: providing services to taxonomists for standard genome sequencing and annotation.</title>
        <authorList>
            <consortium name="The Broad Institute Genomics Platform"/>
            <consortium name="The Broad Institute Genome Sequencing Center for Infectious Disease"/>
            <person name="Wu L."/>
            <person name="Ma J."/>
        </authorList>
    </citation>
    <scope>NUCLEOTIDE SEQUENCE [LARGE SCALE GENOMIC DNA]</scope>
    <source>
        <strain evidence="6">JCM 17938</strain>
    </source>
</reference>
<protein>
    <submittedName>
        <fullName evidence="5">FAD-dependent monooxygenase</fullName>
    </submittedName>
</protein>
<evidence type="ECO:0000256" key="1">
    <source>
        <dbReference type="ARBA" id="ARBA00023002"/>
    </source>
</evidence>
<gene>
    <name evidence="5" type="ORF">GCM10023195_30150</name>
</gene>
<evidence type="ECO:0000256" key="3">
    <source>
        <dbReference type="SAM" id="MobiDB-lite"/>
    </source>
</evidence>
<dbReference type="InterPro" id="IPR050493">
    <property type="entry name" value="FAD-dep_Monooxygenase_BioMet"/>
</dbReference>